<name>A0AAD3D9D7_9STRA</name>
<comment type="caution">
    <text evidence="11">The sequence shown here is derived from an EMBL/GenBank/DDBJ whole genome shotgun (WGS) entry which is preliminary data.</text>
</comment>
<evidence type="ECO:0000256" key="10">
    <source>
        <dbReference type="SAM" id="SignalP"/>
    </source>
</evidence>
<dbReference type="AlphaFoldDB" id="A0AAD3D9D7"/>
<dbReference type="Gene3D" id="3.90.132.10">
    <property type="entry name" value="Leishmanolysin , domain 2"/>
    <property type="match status" value="1"/>
</dbReference>
<dbReference type="FunFam" id="3.90.132.10:FF:000001">
    <property type="entry name" value="leishmanolysin-like peptidase isoform X2"/>
    <property type="match status" value="1"/>
</dbReference>
<dbReference type="EMBL" id="BLLK01000069">
    <property type="protein sequence ID" value="GFH60327.1"/>
    <property type="molecule type" value="Genomic_DNA"/>
</dbReference>
<keyword evidence="9" id="KW-1133">Transmembrane helix</keyword>
<accession>A0AAD3D9D7</accession>
<feature type="binding site" evidence="8">
    <location>
        <position position="264"/>
    </location>
    <ligand>
        <name>Zn(2+)</name>
        <dbReference type="ChEBI" id="CHEBI:29105"/>
        <note>catalytic</note>
    </ligand>
</feature>
<evidence type="ECO:0000256" key="7">
    <source>
        <dbReference type="PIRSR" id="PIRSR601577-1"/>
    </source>
</evidence>
<feature type="active site" evidence="7">
    <location>
        <position position="261"/>
    </location>
</feature>
<evidence type="ECO:0000256" key="1">
    <source>
        <dbReference type="ARBA" id="ARBA00005860"/>
    </source>
</evidence>
<keyword evidence="9" id="KW-0812">Transmembrane</keyword>
<dbReference type="Gene3D" id="2.10.55.10">
    <property type="entry name" value="Leishmanolysin domain 3"/>
    <property type="match status" value="1"/>
</dbReference>
<dbReference type="SUPFAM" id="SSF55486">
    <property type="entry name" value="Metalloproteases ('zincins'), catalytic domain"/>
    <property type="match status" value="1"/>
</dbReference>
<evidence type="ECO:0000313" key="11">
    <source>
        <dbReference type="EMBL" id="GFH60327.1"/>
    </source>
</evidence>
<dbReference type="Proteomes" id="UP001054902">
    <property type="component" value="Unassembled WGS sequence"/>
</dbReference>
<dbReference type="Pfam" id="PF01457">
    <property type="entry name" value="Peptidase_M8"/>
    <property type="match status" value="1"/>
</dbReference>
<dbReference type="PANTHER" id="PTHR10942:SF0">
    <property type="entry name" value="LEISHMANOLYSIN-LIKE PEPTIDASE"/>
    <property type="match status" value="1"/>
</dbReference>
<dbReference type="GO" id="GO:0016020">
    <property type="term" value="C:membrane"/>
    <property type="evidence" value="ECO:0007669"/>
    <property type="project" value="InterPro"/>
</dbReference>
<keyword evidence="9" id="KW-0472">Membrane</keyword>
<dbReference type="InterPro" id="IPR001577">
    <property type="entry name" value="Peptidase_M8"/>
</dbReference>
<keyword evidence="4" id="KW-0378">Hydrolase</keyword>
<proteinExistence type="inferred from homology"/>
<sequence length="743" mass="82682">MVFLKSGLKSLLLASTACVVAAASSTSTIRGSQEPERIPPFQRIYGEENAHVRRAIHEIETESTHYRRTGVLGDPNHKVDYDHPIYDKERRKLLTDEQIKNYFKPIRITFHLDAMNSLRNDANGKQIDFVTNEILPKMKNFWSSALKVVPVGSLNGNPLKLSTTELTEDGFCGHNQFTKVPNEHITNGIADTDIILYISASSSATFCGPSTLAVAVSCNSDQYDRPTAGAINFCLDQIKLDDEGTAHPSIIQDNVDVAIHEAAHVFGMSSNSYKYFWDSVDIKPRTPRPFSRTTVECVDGATRTLRMPSEDTLKFVNAENGQRHALIVTPKVRAVARNHFNCQSLEGAQLENQPTGANSCTGDHWDERLFYPESLSGIVSPTSVILSPLTLALFEDSGWYSANFTMTELVPWGHGAGCDFVNKPCLVKDDNGETVVPEYGRGYFCADSGDRGCSPSHHYKAGCNLVDYSVFINQEDPPERFQYFSKPSLGGTKQVDYCPVFGSIYRSNAHQLDCRLEDNGSLVSFYGESYGENSKCFESSSGTGRCYKSACNLELRKLQVAVKVKNGNTVSDGWVTCDYDFQEIKIEKDVIDATLSSTIICPRLSDVCPDMFCPANCAGRGVCNWENLNENGDVAPKCECFDSSDTSPGCAETAPLDGKYIADESGLENLNTDKFFDPLIAVFTENPDTWETASWIWASAILVLFLLLLLCICSTFWPKKDKRKKLQRSDDYYERRNHRGGYY</sequence>
<dbReference type="GO" id="GO:0007155">
    <property type="term" value="P:cell adhesion"/>
    <property type="evidence" value="ECO:0007669"/>
    <property type="project" value="InterPro"/>
</dbReference>
<feature type="transmembrane region" description="Helical" evidence="9">
    <location>
        <begin position="695"/>
        <end position="717"/>
    </location>
</feature>
<reference evidence="11 12" key="1">
    <citation type="journal article" date="2021" name="Sci. Rep.">
        <title>The genome of the diatom Chaetoceros tenuissimus carries an ancient integrated fragment of an extant virus.</title>
        <authorList>
            <person name="Hongo Y."/>
            <person name="Kimura K."/>
            <person name="Takaki Y."/>
            <person name="Yoshida Y."/>
            <person name="Baba S."/>
            <person name="Kobayashi G."/>
            <person name="Nagasaki K."/>
            <person name="Hano T."/>
            <person name="Tomaru Y."/>
        </authorList>
    </citation>
    <scope>NUCLEOTIDE SEQUENCE [LARGE SCALE GENOMIC DNA]</scope>
    <source>
        <strain evidence="11 12">NIES-3715</strain>
    </source>
</reference>
<keyword evidence="12" id="KW-1185">Reference proteome</keyword>
<dbReference type="GO" id="GO:0046872">
    <property type="term" value="F:metal ion binding"/>
    <property type="evidence" value="ECO:0007669"/>
    <property type="project" value="UniProtKB-KW"/>
</dbReference>
<evidence type="ECO:0008006" key="13">
    <source>
        <dbReference type="Google" id="ProtNLM"/>
    </source>
</evidence>
<keyword evidence="5 8" id="KW-0862">Zinc</keyword>
<keyword evidence="3 8" id="KW-0479">Metal-binding</keyword>
<evidence type="ECO:0000313" key="12">
    <source>
        <dbReference type="Proteomes" id="UP001054902"/>
    </source>
</evidence>
<dbReference type="GO" id="GO:0004222">
    <property type="term" value="F:metalloendopeptidase activity"/>
    <property type="evidence" value="ECO:0007669"/>
    <property type="project" value="InterPro"/>
</dbReference>
<comment type="similarity">
    <text evidence="1">Belongs to the peptidase M8 family.</text>
</comment>
<gene>
    <name evidence="11" type="ORF">CTEN210_16803</name>
</gene>
<feature type="binding site" evidence="8">
    <location>
        <position position="364"/>
    </location>
    <ligand>
        <name>Zn(2+)</name>
        <dbReference type="ChEBI" id="CHEBI:29105"/>
        <note>catalytic</note>
    </ligand>
</feature>
<evidence type="ECO:0000256" key="8">
    <source>
        <dbReference type="PIRSR" id="PIRSR601577-2"/>
    </source>
</evidence>
<dbReference type="GO" id="GO:0006508">
    <property type="term" value="P:proteolysis"/>
    <property type="evidence" value="ECO:0007669"/>
    <property type="project" value="UniProtKB-KW"/>
</dbReference>
<feature type="chain" id="PRO_5041934465" description="Leishmanolysin-like peptidase" evidence="10">
    <location>
        <begin position="23"/>
        <end position="743"/>
    </location>
</feature>
<dbReference type="GO" id="GO:0005737">
    <property type="term" value="C:cytoplasm"/>
    <property type="evidence" value="ECO:0007669"/>
    <property type="project" value="TreeGrafter"/>
</dbReference>
<feature type="binding site" evidence="8">
    <location>
        <position position="260"/>
    </location>
    <ligand>
        <name>Zn(2+)</name>
        <dbReference type="ChEBI" id="CHEBI:29105"/>
        <note>catalytic</note>
    </ligand>
</feature>
<comment type="cofactor">
    <cofactor evidence="8">
        <name>Zn(2+)</name>
        <dbReference type="ChEBI" id="CHEBI:29105"/>
    </cofactor>
    <text evidence="8">Binds 1 zinc ion per subunit.</text>
</comment>
<keyword evidence="6 8" id="KW-0482">Metalloprotease</keyword>
<feature type="signal peptide" evidence="10">
    <location>
        <begin position="1"/>
        <end position="22"/>
    </location>
</feature>
<evidence type="ECO:0000256" key="6">
    <source>
        <dbReference type="ARBA" id="ARBA00023049"/>
    </source>
</evidence>
<dbReference type="Gene3D" id="3.10.170.20">
    <property type="match status" value="1"/>
</dbReference>
<dbReference type="PANTHER" id="PTHR10942">
    <property type="entry name" value="LEISHMANOLYSIN-LIKE PEPTIDASE"/>
    <property type="match status" value="1"/>
</dbReference>
<protein>
    <recommendedName>
        <fullName evidence="13">Leishmanolysin-like peptidase</fullName>
    </recommendedName>
</protein>
<evidence type="ECO:0000256" key="4">
    <source>
        <dbReference type="ARBA" id="ARBA00022801"/>
    </source>
</evidence>
<keyword evidence="2" id="KW-0645">Protease</keyword>
<organism evidence="11 12">
    <name type="scientific">Chaetoceros tenuissimus</name>
    <dbReference type="NCBI Taxonomy" id="426638"/>
    <lineage>
        <taxon>Eukaryota</taxon>
        <taxon>Sar</taxon>
        <taxon>Stramenopiles</taxon>
        <taxon>Ochrophyta</taxon>
        <taxon>Bacillariophyta</taxon>
        <taxon>Coscinodiscophyceae</taxon>
        <taxon>Chaetocerotophycidae</taxon>
        <taxon>Chaetocerotales</taxon>
        <taxon>Chaetocerotaceae</taxon>
        <taxon>Chaetoceros</taxon>
    </lineage>
</organism>
<keyword evidence="10" id="KW-0732">Signal</keyword>
<evidence type="ECO:0000256" key="3">
    <source>
        <dbReference type="ARBA" id="ARBA00022723"/>
    </source>
</evidence>
<evidence type="ECO:0000256" key="5">
    <source>
        <dbReference type="ARBA" id="ARBA00022833"/>
    </source>
</evidence>
<evidence type="ECO:0000256" key="2">
    <source>
        <dbReference type="ARBA" id="ARBA00022670"/>
    </source>
</evidence>
<evidence type="ECO:0000256" key="9">
    <source>
        <dbReference type="SAM" id="Phobius"/>
    </source>
</evidence>